<reference evidence="1 2" key="1">
    <citation type="journal article" date="2016" name="Nat. Commun.">
        <title>Thousands of microbial genomes shed light on interconnected biogeochemical processes in an aquifer system.</title>
        <authorList>
            <person name="Anantharaman K."/>
            <person name="Brown C.T."/>
            <person name="Hug L.A."/>
            <person name="Sharon I."/>
            <person name="Castelle C.J."/>
            <person name="Probst A.J."/>
            <person name="Thomas B.C."/>
            <person name="Singh A."/>
            <person name="Wilkins M.J."/>
            <person name="Karaoz U."/>
            <person name="Brodie E.L."/>
            <person name="Williams K.H."/>
            <person name="Hubbard S.S."/>
            <person name="Banfield J.F."/>
        </authorList>
    </citation>
    <scope>NUCLEOTIDE SEQUENCE [LARGE SCALE GENOMIC DNA]</scope>
</reference>
<accession>A0A1G1KXY2</accession>
<evidence type="ECO:0008006" key="3">
    <source>
        <dbReference type="Google" id="ProtNLM"/>
    </source>
</evidence>
<proteinExistence type="predicted"/>
<evidence type="ECO:0000313" key="2">
    <source>
        <dbReference type="Proteomes" id="UP000178187"/>
    </source>
</evidence>
<protein>
    <recommendedName>
        <fullName evidence="3">HTH cro/C1-type domain-containing protein</fullName>
    </recommendedName>
</protein>
<name>A0A1G1KXY2_9BACT</name>
<comment type="caution">
    <text evidence="1">The sequence shown here is derived from an EMBL/GenBank/DDBJ whole genome shotgun (WGS) entry which is preliminary data.</text>
</comment>
<organism evidence="1 2">
    <name type="scientific">Candidatus Danuiimicrobium aquiferis</name>
    <dbReference type="NCBI Taxonomy" id="1801832"/>
    <lineage>
        <taxon>Bacteria</taxon>
        <taxon>Pseudomonadati</taxon>
        <taxon>Candidatus Omnitrophota</taxon>
        <taxon>Candidatus Danuiimicrobium</taxon>
    </lineage>
</organism>
<dbReference type="GO" id="GO:0003677">
    <property type="term" value="F:DNA binding"/>
    <property type="evidence" value="ECO:0007669"/>
    <property type="project" value="InterPro"/>
</dbReference>
<dbReference type="AlphaFoldDB" id="A0A1G1KXY2"/>
<dbReference type="SUPFAM" id="SSF47413">
    <property type="entry name" value="lambda repressor-like DNA-binding domains"/>
    <property type="match status" value="1"/>
</dbReference>
<sequence length="67" mass="7845">MTDGRRLENHLVEIGMKYCDLAKELGHDRSFVTLLLRRNKFQVKTRFALCRILNLTPEFFCQKSGVS</sequence>
<evidence type="ECO:0000313" key="1">
    <source>
        <dbReference type="EMBL" id="OGW97776.1"/>
    </source>
</evidence>
<dbReference type="EMBL" id="MHFR01000039">
    <property type="protein sequence ID" value="OGW97776.1"/>
    <property type="molecule type" value="Genomic_DNA"/>
</dbReference>
<gene>
    <name evidence="1" type="ORF">A3G33_08160</name>
</gene>
<dbReference type="Proteomes" id="UP000178187">
    <property type="component" value="Unassembled WGS sequence"/>
</dbReference>
<dbReference type="InterPro" id="IPR010982">
    <property type="entry name" value="Lambda_DNA-bd_dom_sf"/>
</dbReference>